<dbReference type="GO" id="GO:0000244">
    <property type="term" value="P:spliceosomal tri-snRNP complex assembly"/>
    <property type="evidence" value="ECO:0007669"/>
    <property type="project" value="TreeGrafter"/>
</dbReference>
<dbReference type="Gene3D" id="3.10.20.90">
    <property type="entry name" value="Phosphatidylinositol 3-kinase Catalytic Subunit, Chain A, domain 1"/>
    <property type="match status" value="1"/>
</dbReference>
<dbReference type="AlphaFoldDB" id="A0AAP0RNG4"/>
<feature type="domain" description="Ubiquitin-like" evidence="4">
    <location>
        <begin position="7"/>
        <end position="72"/>
    </location>
</feature>
<feature type="domain" description="PRP1 splicing factor N-terminal" evidence="5">
    <location>
        <begin position="103"/>
        <end position="200"/>
    </location>
</feature>
<dbReference type="GO" id="GO:0046540">
    <property type="term" value="C:U4/U6 x U5 tri-snRNP complex"/>
    <property type="evidence" value="ECO:0007669"/>
    <property type="project" value="TreeGrafter"/>
</dbReference>
<evidence type="ECO:0000259" key="5">
    <source>
        <dbReference type="Pfam" id="PF06424"/>
    </source>
</evidence>
<dbReference type="InterPro" id="IPR045075">
    <property type="entry name" value="Syf1-like"/>
</dbReference>
<keyword evidence="7" id="KW-1185">Reference proteome</keyword>
<evidence type="ECO:0000256" key="2">
    <source>
        <dbReference type="ARBA" id="ARBA00022737"/>
    </source>
</evidence>
<dbReference type="Gene3D" id="1.25.40.10">
    <property type="entry name" value="Tetratricopeptide repeat domain"/>
    <property type="match status" value="1"/>
</dbReference>
<evidence type="ECO:0000256" key="3">
    <source>
        <dbReference type="ARBA" id="ARBA00023242"/>
    </source>
</evidence>
<evidence type="ECO:0000259" key="4">
    <source>
        <dbReference type="Pfam" id="PF00240"/>
    </source>
</evidence>
<proteinExistence type="predicted"/>
<dbReference type="InterPro" id="IPR010491">
    <property type="entry name" value="PRP1_N"/>
</dbReference>
<evidence type="ECO:0000313" key="6">
    <source>
        <dbReference type="EMBL" id="KAK9279440.1"/>
    </source>
</evidence>
<gene>
    <name evidence="6" type="ORF">L1049_013119</name>
</gene>
<sequence>MFFVISHQKTLILERNPNSLTFKTLKFEIEKELGIPPRLQILYLFSKPLMADDSVLISEVGVKFFSTIVLHCPRIRLLPIPTKEHTCTKPIGCGKRPRCGEGDDANREFGKFGGSDVGLFASAEYDEEDKEADEIWESVDKRMESRRKDWRETRLKQEIDEDKTSNPKIAKQFVGLKRELYALSEQEWDSIPEIGDYSMRDKKKRSFIPVKDTLLEKTRQEQDHVIALDLKSMAAGGMENPCKTPAMDLTAYRRGRGIVLSSKLDRGSDSALGLTVVDPKGYLTDLNSFKVSNCPEISDIKKARYLLKSVTKTNPQHPRAWIAAARLEEVVGEIQAARKLINEGCEECPKNEDVWLEACRLARSSEAKAVISRGVRAIPNSVKLWMQAAMLETDDANKSRVLRKGLEHIPDSDGLWKAIVELTNEEDVTRTPDIGMTEKWTS</sequence>
<dbReference type="GO" id="GO:0080188">
    <property type="term" value="P:gene silencing by siRNA-directed DNA methylation"/>
    <property type="evidence" value="ECO:0007669"/>
    <property type="project" value="TreeGrafter"/>
</dbReference>
<dbReference type="PANTHER" id="PTHR11246:SF1">
    <property type="entry name" value="PRE-MRNA-PROCESSING FACTOR 6"/>
    <property type="match status" value="1"/>
</dbReference>
<protein>
    <recommendedName>
        <fullName evidence="8">Ubiquitin-like domain-containing protein</fullName>
    </recommendedName>
</protein>
<dbReference type="InterPro" id="IPR000626">
    <property type="entry name" value="Ubiquitin-like_dom"/>
</dbReference>
<dbReference type="InterPro" id="IPR003107">
    <property type="entry name" value="HAT"/>
</dbReference>
<dbReference type="Proteomes" id="UP001415857">
    <property type="component" value="Unassembled WGS sequence"/>
</dbReference>
<dbReference type="SMART" id="SM00386">
    <property type="entry name" value="HAT"/>
    <property type="match status" value="3"/>
</dbReference>
<evidence type="ECO:0008006" key="8">
    <source>
        <dbReference type="Google" id="ProtNLM"/>
    </source>
</evidence>
<dbReference type="PANTHER" id="PTHR11246">
    <property type="entry name" value="PRE-MRNA SPLICING FACTOR"/>
    <property type="match status" value="1"/>
</dbReference>
<dbReference type="SUPFAM" id="SSF48452">
    <property type="entry name" value="TPR-like"/>
    <property type="match status" value="2"/>
</dbReference>
<name>A0AAP0RNG4_LIQFO</name>
<dbReference type="Pfam" id="PF13428">
    <property type="entry name" value="TPR_14"/>
    <property type="match status" value="1"/>
</dbReference>
<dbReference type="GO" id="GO:2000636">
    <property type="term" value="P:positive regulation of primary miRNA processing"/>
    <property type="evidence" value="ECO:0007669"/>
    <property type="project" value="TreeGrafter"/>
</dbReference>
<evidence type="ECO:0000313" key="7">
    <source>
        <dbReference type="Proteomes" id="UP001415857"/>
    </source>
</evidence>
<dbReference type="InterPro" id="IPR011990">
    <property type="entry name" value="TPR-like_helical_dom_sf"/>
</dbReference>
<dbReference type="InterPro" id="IPR029071">
    <property type="entry name" value="Ubiquitin-like_domsf"/>
</dbReference>
<dbReference type="FunFam" id="1.25.40.10:FF:000384">
    <property type="entry name" value="Probable pre-mRNA splicing factor prp1"/>
    <property type="match status" value="1"/>
</dbReference>
<dbReference type="EMBL" id="JBBPBK010000008">
    <property type="protein sequence ID" value="KAK9279440.1"/>
    <property type="molecule type" value="Genomic_DNA"/>
</dbReference>
<comment type="subcellular location">
    <subcellularLocation>
        <location evidence="1">Nucleus</location>
    </subcellularLocation>
</comment>
<dbReference type="CDD" id="cd17039">
    <property type="entry name" value="Ubl_ubiquitin_like"/>
    <property type="match status" value="1"/>
</dbReference>
<organism evidence="6 7">
    <name type="scientific">Liquidambar formosana</name>
    <name type="common">Formosan gum</name>
    <dbReference type="NCBI Taxonomy" id="63359"/>
    <lineage>
        <taxon>Eukaryota</taxon>
        <taxon>Viridiplantae</taxon>
        <taxon>Streptophyta</taxon>
        <taxon>Embryophyta</taxon>
        <taxon>Tracheophyta</taxon>
        <taxon>Spermatophyta</taxon>
        <taxon>Magnoliopsida</taxon>
        <taxon>eudicotyledons</taxon>
        <taxon>Gunneridae</taxon>
        <taxon>Pentapetalae</taxon>
        <taxon>Saxifragales</taxon>
        <taxon>Altingiaceae</taxon>
        <taxon>Liquidambar</taxon>
    </lineage>
</organism>
<accession>A0AAP0RNG4</accession>
<keyword evidence="3" id="KW-0539">Nucleus</keyword>
<reference evidence="6 7" key="1">
    <citation type="journal article" date="2024" name="Plant J.">
        <title>Genome sequences and population genomics reveal climatic adaptation and genomic divergence between two closely related sweetgum species.</title>
        <authorList>
            <person name="Xu W.Q."/>
            <person name="Ren C.Q."/>
            <person name="Zhang X.Y."/>
            <person name="Comes H.P."/>
            <person name="Liu X.H."/>
            <person name="Li Y.G."/>
            <person name="Kettle C.J."/>
            <person name="Jalonen R."/>
            <person name="Gaisberger H."/>
            <person name="Ma Y.Z."/>
            <person name="Qiu Y.X."/>
        </authorList>
    </citation>
    <scope>NUCLEOTIDE SEQUENCE [LARGE SCALE GENOMIC DNA]</scope>
    <source>
        <strain evidence="6">Hangzhou</strain>
    </source>
</reference>
<dbReference type="SUPFAM" id="SSF54236">
    <property type="entry name" value="Ubiquitin-like"/>
    <property type="match status" value="1"/>
</dbReference>
<dbReference type="GO" id="GO:0071013">
    <property type="term" value="C:catalytic step 2 spliceosome"/>
    <property type="evidence" value="ECO:0007669"/>
    <property type="project" value="TreeGrafter"/>
</dbReference>
<keyword evidence="2" id="KW-0677">Repeat</keyword>
<evidence type="ECO:0000256" key="1">
    <source>
        <dbReference type="ARBA" id="ARBA00004123"/>
    </source>
</evidence>
<comment type="caution">
    <text evidence="6">The sequence shown here is derived from an EMBL/GenBank/DDBJ whole genome shotgun (WGS) entry which is preliminary data.</text>
</comment>
<dbReference type="Pfam" id="PF00240">
    <property type="entry name" value="ubiquitin"/>
    <property type="match status" value="1"/>
</dbReference>
<dbReference type="Pfam" id="PF06424">
    <property type="entry name" value="PRP1_N"/>
    <property type="match status" value="1"/>
</dbReference>